<name>A0A8T1VNP5_9STRA</name>
<proteinExistence type="predicted"/>
<reference evidence="1" key="1">
    <citation type="submission" date="2021-02" db="EMBL/GenBank/DDBJ databases">
        <authorList>
            <person name="Palmer J.M."/>
        </authorList>
    </citation>
    <scope>NUCLEOTIDE SEQUENCE</scope>
    <source>
        <strain evidence="1">SCRP734</strain>
    </source>
</reference>
<accession>A0A8T1VNP5</accession>
<evidence type="ECO:0000313" key="2">
    <source>
        <dbReference type="Proteomes" id="UP000694044"/>
    </source>
</evidence>
<gene>
    <name evidence="1" type="ORF">PHYPSEUDO_005611</name>
</gene>
<dbReference type="Proteomes" id="UP000694044">
    <property type="component" value="Unassembled WGS sequence"/>
</dbReference>
<organism evidence="1 2">
    <name type="scientific">Phytophthora pseudosyringae</name>
    <dbReference type="NCBI Taxonomy" id="221518"/>
    <lineage>
        <taxon>Eukaryota</taxon>
        <taxon>Sar</taxon>
        <taxon>Stramenopiles</taxon>
        <taxon>Oomycota</taxon>
        <taxon>Peronosporomycetes</taxon>
        <taxon>Peronosporales</taxon>
        <taxon>Peronosporaceae</taxon>
        <taxon>Phytophthora</taxon>
    </lineage>
</organism>
<dbReference type="OrthoDB" id="88465at2759"/>
<evidence type="ECO:0000313" key="1">
    <source>
        <dbReference type="EMBL" id="KAG7381828.1"/>
    </source>
</evidence>
<dbReference type="AlphaFoldDB" id="A0A8T1VNP5"/>
<dbReference type="EMBL" id="JAGDFM010000230">
    <property type="protein sequence ID" value="KAG7381828.1"/>
    <property type="molecule type" value="Genomic_DNA"/>
</dbReference>
<keyword evidence="2" id="KW-1185">Reference proteome</keyword>
<sequence length="125" mass="14351">MRDCWSQAEHRVTLKQLQCTGTTAPPLKLRDQIAPCHQGSYCLKLSGAKELWLDIQRRRTPLFTVQIATGTHPEYEAEMLAATTAETGSLARYVRRTSQNRYGWIRWIVMNNLPLTFCENANARQ</sequence>
<comment type="caution">
    <text evidence="1">The sequence shown here is derived from an EMBL/GenBank/DDBJ whole genome shotgun (WGS) entry which is preliminary data.</text>
</comment>
<protein>
    <submittedName>
        <fullName evidence="1">Uncharacterized protein</fullName>
    </submittedName>
</protein>